<evidence type="ECO:0000313" key="6">
    <source>
        <dbReference type="Proteomes" id="UP001210211"/>
    </source>
</evidence>
<protein>
    <recommendedName>
        <fullName evidence="4">RRM domain-containing protein</fullName>
    </recommendedName>
</protein>
<keyword evidence="1 2" id="KW-0694">RNA-binding</keyword>
<evidence type="ECO:0000256" key="1">
    <source>
        <dbReference type="ARBA" id="ARBA00022884"/>
    </source>
</evidence>
<comment type="caution">
    <text evidence="5">The sequence shown here is derived from an EMBL/GenBank/DDBJ whole genome shotgun (WGS) entry which is preliminary data.</text>
</comment>
<dbReference type="InterPro" id="IPR035979">
    <property type="entry name" value="RBD_domain_sf"/>
</dbReference>
<dbReference type="GO" id="GO:0005634">
    <property type="term" value="C:nucleus"/>
    <property type="evidence" value="ECO:0007669"/>
    <property type="project" value="TreeGrafter"/>
</dbReference>
<dbReference type="InterPro" id="IPR000504">
    <property type="entry name" value="RRM_dom"/>
</dbReference>
<dbReference type="AlphaFoldDB" id="A0AAD5ZUE1"/>
<dbReference type="SUPFAM" id="SSF54928">
    <property type="entry name" value="RNA-binding domain, RBD"/>
    <property type="match status" value="2"/>
</dbReference>
<organism evidence="5 6">
    <name type="scientific">Rhynchospora tenuis</name>
    <dbReference type="NCBI Taxonomy" id="198213"/>
    <lineage>
        <taxon>Eukaryota</taxon>
        <taxon>Viridiplantae</taxon>
        <taxon>Streptophyta</taxon>
        <taxon>Embryophyta</taxon>
        <taxon>Tracheophyta</taxon>
        <taxon>Spermatophyta</taxon>
        <taxon>Magnoliopsida</taxon>
        <taxon>Liliopsida</taxon>
        <taxon>Poales</taxon>
        <taxon>Cyperaceae</taxon>
        <taxon>Cyperoideae</taxon>
        <taxon>Rhynchosporeae</taxon>
        <taxon>Rhynchospora</taxon>
    </lineage>
</organism>
<dbReference type="GO" id="GO:0003723">
    <property type="term" value="F:RNA binding"/>
    <property type="evidence" value="ECO:0007669"/>
    <property type="project" value="UniProtKB-UniRule"/>
</dbReference>
<keyword evidence="6" id="KW-1185">Reference proteome</keyword>
<sequence>MEPYSKKRRPNEDGGAVPQRLSAAATSPLLTKDDLMSIIEPLSRDQLAEIVASAACHGGAALDLVRSLCSRDPAQRKLFIRGLGWDTTQDSLRSVFSPYGELEEVVVISDKATGKSKGYGFITFRYVDGAILALKDPSKKIDGRITVVQLASAGLAEKSAPNSAQKAADVALRKIFVGNVLPDMSSERLLSHFATYGEIEEGPLGFDKQTGKFRGYALFVYKTVSGAQAALVNPNKVFDGQTLACKLAIEGKRGKTGGTSEPGPIGHTSQSQTGVLNSDMGVSGMGLSLPGGPGQYGGLGVRLPSFAGTDAGLSSYGGSGTGTRISSFGGGFPLPGSLSGAPGPKASVASLNTANTSAGLGLGALGPGAQYGLGGLGLSSGSGLTPSSGMLAKMGLGNLGTASALLRVNPAAGMGGSFLDAQYRGHDSRMQVGLGLPGGASAGLPNGPGIYPNLPPYY</sequence>
<dbReference type="Pfam" id="PF00076">
    <property type="entry name" value="RRM_1"/>
    <property type="match status" value="2"/>
</dbReference>
<dbReference type="PANTHER" id="PTHR48024:SF25">
    <property type="entry name" value="UBP1-ASSOCIATED PROTEIN 2C"/>
    <property type="match status" value="1"/>
</dbReference>
<feature type="region of interest" description="Disordered" evidence="3">
    <location>
        <begin position="1"/>
        <end position="23"/>
    </location>
</feature>
<reference evidence="5 6" key="1">
    <citation type="journal article" date="2022" name="Cell">
        <title>Repeat-based holocentromeres influence genome architecture and karyotype evolution.</title>
        <authorList>
            <person name="Hofstatter P.G."/>
            <person name="Thangavel G."/>
            <person name="Lux T."/>
            <person name="Neumann P."/>
            <person name="Vondrak T."/>
            <person name="Novak P."/>
            <person name="Zhang M."/>
            <person name="Costa L."/>
            <person name="Castellani M."/>
            <person name="Scott A."/>
            <person name="Toegelov H."/>
            <person name="Fuchs J."/>
            <person name="Mata-Sucre Y."/>
            <person name="Dias Y."/>
            <person name="Vanzela A.L.L."/>
            <person name="Huettel B."/>
            <person name="Almeida C.C.S."/>
            <person name="Simkova H."/>
            <person name="Souza G."/>
            <person name="Pedrosa-Harand A."/>
            <person name="Macas J."/>
            <person name="Mayer K.F.X."/>
            <person name="Houben A."/>
            <person name="Marques A."/>
        </authorList>
    </citation>
    <scope>NUCLEOTIDE SEQUENCE [LARGE SCALE GENOMIC DNA]</scope>
    <source>
        <strain evidence="5">RhyTen1mFocal</strain>
    </source>
</reference>
<name>A0AAD5ZUE1_9POAL</name>
<dbReference type="EMBL" id="JAMRDG010000001">
    <property type="protein sequence ID" value="KAJ3704163.1"/>
    <property type="molecule type" value="Genomic_DNA"/>
</dbReference>
<dbReference type="Proteomes" id="UP001210211">
    <property type="component" value="Unassembled WGS sequence"/>
</dbReference>
<evidence type="ECO:0000256" key="2">
    <source>
        <dbReference type="PROSITE-ProRule" id="PRU00176"/>
    </source>
</evidence>
<dbReference type="Gene3D" id="3.30.70.330">
    <property type="match status" value="2"/>
</dbReference>
<dbReference type="SMART" id="SM00360">
    <property type="entry name" value="RRM"/>
    <property type="match status" value="2"/>
</dbReference>
<dbReference type="InterPro" id="IPR050886">
    <property type="entry name" value="RNA-binding_reg"/>
</dbReference>
<dbReference type="InterPro" id="IPR012677">
    <property type="entry name" value="Nucleotide-bd_a/b_plait_sf"/>
</dbReference>
<proteinExistence type="predicted"/>
<dbReference type="PROSITE" id="PS50102">
    <property type="entry name" value="RRM"/>
    <property type="match status" value="2"/>
</dbReference>
<dbReference type="PANTHER" id="PTHR48024">
    <property type="entry name" value="GEO13361P1-RELATED"/>
    <property type="match status" value="1"/>
</dbReference>
<evidence type="ECO:0000256" key="3">
    <source>
        <dbReference type="SAM" id="MobiDB-lite"/>
    </source>
</evidence>
<gene>
    <name evidence="5" type="ORF">LUZ61_007868</name>
</gene>
<feature type="domain" description="RRM" evidence="4">
    <location>
        <begin position="173"/>
        <end position="250"/>
    </location>
</feature>
<evidence type="ECO:0000259" key="4">
    <source>
        <dbReference type="PROSITE" id="PS50102"/>
    </source>
</evidence>
<evidence type="ECO:0000313" key="5">
    <source>
        <dbReference type="EMBL" id="KAJ3704163.1"/>
    </source>
</evidence>
<feature type="domain" description="RRM" evidence="4">
    <location>
        <begin position="76"/>
        <end position="153"/>
    </location>
</feature>
<accession>A0AAD5ZUE1</accession>